<evidence type="ECO:0000313" key="2">
    <source>
        <dbReference type="EMBL" id="QDV38489.1"/>
    </source>
</evidence>
<evidence type="ECO:0000313" key="3">
    <source>
        <dbReference type="Proteomes" id="UP000317835"/>
    </source>
</evidence>
<protein>
    <submittedName>
        <fullName evidence="2">Uncharacterized protein</fullName>
    </submittedName>
</protein>
<dbReference type="EMBL" id="CP036426">
    <property type="protein sequence ID" value="QDV38489.1"/>
    <property type="molecule type" value="Genomic_DNA"/>
</dbReference>
<keyword evidence="1" id="KW-0472">Membrane</keyword>
<dbReference type="Proteomes" id="UP000317835">
    <property type="component" value="Chromosome"/>
</dbReference>
<feature type="transmembrane region" description="Helical" evidence="1">
    <location>
        <begin position="123"/>
        <end position="148"/>
    </location>
</feature>
<keyword evidence="1" id="KW-0812">Transmembrane</keyword>
<sequence>MWRFRFQIGQMMIAVGVLAADLGAVRAMIAGHGLELRIGGAVLLLAFNFGGLLAVRGRGRAREFWLGFLWGGGIAAGSYLAGRSSPGSPLGEFWYGYHVRAERLWWPLVEATFRASGSVLVELLYVSMLTLTWILPIVGAALAGGILLRSVRDAERRGPEPPVRPIAS</sequence>
<proteinExistence type="predicted"/>
<dbReference type="KEGG" id="tpla:ElP_64440"/>
<reference evidence="2 3" key="1">
    <citation type="submission" date="2019-02" db="EMBL/GenBank/DDBJ databases">
        <title>Deep-cultivation of Planctomycetes and their phenomic and genomic characterization uncovers novel biology.</title>
        <authorList>
            <person name="Wiegand S."/>
            <person name="Jogler M."/>
            <person name="Boedeker C."/>
            <person name="Pinto D."/>
            <person name="Vollmers J."/>
            <person name="Rivas-Marin E."/>
            <person name="Kohn T."/>
            <person name="Peeters S.H."/>
            <person name="Heuer A."/>
            <person name="Rast P."/>
            <person name="Oberbeckmann S."/>
            <person name="Bunk B."/>
            <person name="Jeske O."/>
            <person name="Meyerdierks A."/>
            <person name="Storesund J.E."/>
            <person name="Kallscheuer N."/>
            <person name="Luecker S."/>
            <person name="Lage O.M."/>
            <person name="Pohl T."/>
            <person name="Merkel B.J."/>
            <person name="Hornburger P."/>
            <person name="Mueller R.-W."/>
            <person name="Bruemmer F."/>
            <person name="Labrenz M."/>
            <person name="Spormann A.M."/>
            <person name="Op den Camp H."/>
            <person name="Overmann J."/>
            <person name="Amann R."/>
            <person name="Jetten M.S.M."/>
            <person name="Mascher T."/>
            <person name="Medema M.H."/>
            <person name="Devos D.P."/>
            <person name="Kaster A.-K."/>
            <person name="Ovreas L."/>
            <person name="Rohde M."/>
            <person name="Galperin M.Y."/>
            <person name="Jogler C."/>
        </authorList>
    </citation>
    <scope>NUCLEOTIDE SEQUENCE [LARGE SCALE GENOMIC DNA]</scope>
    <source>
        <strain evidence="2 3">ElP</strain>
    </source>
</reference>
<keyword evidence="1" id="KW-1133">Transmembrane helix</keyword>
<gene>
    <name evidence="2" type="ORF">ElP_64440</name>
</gene>
<feature type="transmembrane region" description="Helical" evidence="1">
    <location>
        <begin position="64"/>
        <end position="82"/>
    </location>
</feature>
<feature type="transmembrane region" description="Helical" evidence="1">
    <location>
        <begin position="36"/>
        <end position="55"/>
    </location>
</feature>
<name>A0A518HCB6_9BACT</name>
<keyword evidence="3" id="KW-1185">Reference proteome</keyword>
<dbReference type="AlphaFoldDB" id="A0A518HCB6"/>
<feature type="transmembrane region" description="Helical" evidence="1">
    <location>
        <begin position="12"/>
        <end position="30"/>
    </location>
</feature>
<evidence type="ECO:0000256" key="1">
    <source>
        <dbReference type="SAM" id="Phobius"/>
    </source>
</evidence>
<accession>A0A518HCB6</accession>
<organism evidence="2 3">
    <name type="scientific">Tautonia plasticadhaerens</name>
    <dbReference type="NCBI Taxonomy" id="2527974"/>
    <lineage>
        <taxon>Bacteria</taxon>
        <taxon>Pseudomonadati</taxon>
        <taxon>Planctomycetota</taxon>
        <taxon>Planctomycetia</taxon>
        <taxon>Isosphaerales</taxon>
        <taxon>Isosphaeraceae</taxon>
        <taxon>Tautonia</taxon>
    </lineage>
</organism>